<protein>
    <submittedName>
        <fullName evidence="1">Uncharacterized protein</fullName>
    </submittedName>
</protein>
<gene>
    <name evidence="1" type="ORF">DEO72_LG7g1524</name>
</gene>
<proteinExistence type="predicted"/>
<evidence type="ECO:0000313" key="1">
    <source>
        <dbReference type="EMBL" id="QCE00236.1"/>
    </source>
</evidence>
<dbReference type="AlphaFoldDB" id="A0A4D6MFU6"/>
<dbReference type="EMBL" id="CP039351">
    <property type="protein sequence ID" value="QCE00236.1"/>
    <property type="molecule type" value="Genomic_DNA"/>
</dbReference>
<dbReference type="Proteomes" id="UP000501690">
    <property type="component" value="Linkage Group LG7"/>
</dbReference>
<keyword evidence="2" id="KW-1185">Reference proteome</keyword>
<reference evidence="1 2" key="1">
    <citation type="submission" date="2019-04" db="EMBL/GenBank/DDBJ databases">
        <title>An improved genome assembly and genetic linkage map for asparagus bean, Vigna unguiculata ssp. sesquipedialis.</title>
        <authorList>
            <person name="Xia Q."/>
            <person name="Zhang R."/>
            <person name="Dong Y."/>
        </authorList>
    </citation>
    <scope>NUCLEOTIDE SEQUENCE [LARGE SCALE GENOMIC DNA]</scope>
    <source>
        <tissue evidence="1">Leaf</tissue>
    </source>
</reference>
<accession>A0A4D6MFU6</accession>
<name>A0A4D6MFU6_VIGUN</name>
<organism evidence="1 2">
    <name type="scientific">Vigna unguiculata</name>
    <name type="common">Cowpea</name>
    <dbReference type="NCBI Taxonomy" id="3917"/>
    <lineage>
        <taxon>Eukaryota</taxon>
        <taxon>Viridiplantae</taxon>
        <taxon>Streptophyta</taxon>
        <taxon>Embryophyta</taxon>
        <taxon>Tracheophyta</taxon>
        <taxon>Spermatophyta</taxon>
        <taxon>Magnoliopsida</taxon>
        <taxon>eudicotyledons</taxon>
        <taxon>Gunneridae</taxon>
        <taxon>Pentapetalae</taxon>
        <taxon>rosids</taxon>
        <taxon>fabids</taxon>
        <taxon>Fabales</taxon>
        <taxon>Fabaceae</taxon>
        <taxon>Papilionoideae</taxon>
        <taxon>50 kb inversion clade</taxon>
        <taxon>NPAAA clade</taxon>
        <taxon>indigoferoid/millettioid clade</taxon>
        <taxon>Phaseoleae</taxon>
        <taxon>Vigna</taxon>
    </lineage>
</organism>
<sequence length="88" mass="9461">MMVVEFPASCAAAMAAERGCRGAMEVHCVAVAACANGARRGGRRNRCQRWCEIATGCWCVAVVDEKMAAAAAMVLEGEEKIRVRVSLW</sequence>
<evidence type="ECO:0000313" key="2">
    <source>
        <dbReference type="Proteomes" id="UP000501690"/>
    </source>
</evidence>